<keyword evidence="3" id="KW-1185">Reference proteome</keyword>
<accession>A0A1A9WXG6</accession>
<evidence type="ECO:0000313" key="2">
    <source>
        <dbReference type="EnsemblMetazoa" id="GBRI036069-PA"/>
    </source>
</evidence>
<reference evidence="3" key="1">
    <citation type="submission" date="2014-03" db="EMBL/GenBank/DDBJ databases">
        <authorList>
            <person name="Aksoy S."/>
            <person name="Warren W."/>
            <person name="Wilson R.K."/>
        </authorList>
    </citation>
    <scope>NUCLEOTIDE SEQUENCE [LARGE SCALE GENOMIC DNA]</scope>
    <source>
        <strain evidence="3">IAEA</strain>
    </source>
</reference>
<dbReference type="Proteomes" id="UP000091820">
    <property type="component" value="Unassembled WGS sequence"/>
</dbReference>
<feature type="transmembrane region" description="Helical" evidence="1">
    <location>
        <begin position="20"/>
        <end position="40"/>
    </location>
</feature>
<dbReference type="AlphaFoldDB" id="A0A1A9WXG6"/>
<protein>
    <submittedName>
        <fullName evidence="2">Uncharacterized protein</fullName>
    </submittedName>
</protein>
<keyword evidence="1" id="KW-1133">Transmembrane helix</keyword>
<proteinExistence type="predicted"/>
<organism evidence="2 3">
    <name type="scientific">Glossina brevipalpis</name>
    <dbReference type="NCBI Taxonomy" id="37001"/>
    <lineage>
        <taxon>Eukaryota</taxon>
        <taxon>Metazoa</taxon>
        <taxon>Ecdysozoa</taxon>
        <taxon>Arthropoda</taxon>
        <taxon>Hexapoda</taxon>
        <taxon>Insecta</taxon>
        <taxon>Pterygota</taxon>
        <taxon>Neoptera</taxon>
        <taxon>Endopterygota</taxon>
        <taxon>Diptera</taxon>
        <taxon>Brachycera</taxon>
        <taxon>Muscomorpha</taxon>
        <taxon>Hippoboscoidea</taxon>
        <taxon>Glossinidae</taxon>
        <taxon>Glossina</taxon>
    </lineage>
</organism>
<keyword evidence="1" id="KW-0472">Membrane</keyword>
<dbReference type="VEuPathDB" id="VectorBase:GBRI036069"/>
<dbReference type="EnsemblMetazoa" id="GBRI036069-RA">
    <property type="protein sequence ID" value="GBRI036069-PA"/>
    <property type="gene ID" value="GBRI036069"/>
</dbReference>
<keyword evidence="1" id="KW-0812">Transmembrane</keyword>
<evidence type="ECO:0000313" key="3">
    <source>
        <dbReference type="Proteomes" id="UP000091820"/>
    </source>
</evidence>
<evidence type="ECO:0000256" key="1">
    <source>
        <dbReference type="SAM" id="Phobius"/>
    </source>
</evidence>
<reference evidence="2" key="2">
    <citation type="submission" date="2020-05" db="UniProtKB">
        <authorList>
            <consortium name="EnsemblMetazoa"/>
        </authorList>
    </citation>
    <scope>IDENTIFICATION</scope>
    <source>
        <strain evidence="2">IAEA</strain>
    </source>
</reference>
<sequence length="73" mass="8259">MMEVAMTIINYLKQASTTAPGVLGIGIIATLTVTLCYRKLLKPEMDRRRREEAEAVADYLFQKDPKRNTNVSL</sequence>
<name>A0A1A9WXG6_9MUSC</name>